<proteinExistence type="predicted"/>
<dbReference type="InterPro" id="IPR044855">
    <property type="entry name" value="CoA-Trfase_III_dom3_sf"/>
</dbReference>
<dbReference type="SUPFAM" id="SSF89796">
    <property type="entry name" value="CoA-transferase family III (CaiB/BaiF)"/>
    <property type="match status" value="1"/>
</dbReference>
<sequence>MSGQERRQGPLASLRIVEMEGIGPVPLAAMLLADLGATVIRVERLVAGDAGIARPREFDFATRGRIAVPVDLKSADGRDLVLDLIAKADGLVEGFRPGVMERLGLGPGDCLARNPRLAYGRLTGWGQDGPLAQTAGHDLNYLALTGVLDRLGRAGQPPAPPINLLGDYAGGSMLMAFGLLAAILSARETGAGQVVDAAMVDGVGLLAVPLLGLIGAGIHSGGRGENLLDTGAPHYEVYECADGKWLSVAPIEGKFRSIMLEGFGFDPRTFPDVSQRENWSEARRLLAERIATRTRAEWEKVFEGSDACVTPVLDFDEAMDHPHNRIRRAHVEVSGRMQPAPAPRFSATPAAMPQMQGRGGDEARAALADWGIAEERIARLREAGVIG</sequence>
<dbReference type="InterPro" id="IPR003673">
    <property type="entry name" value="CoA-Trfase_fam_III"/>
</dbReference>
<dbReference type="Gene3D" id="3.40.50.10540">
    <property type="entry name" value="Crotonobetainyl-coa:carnitine coa-transferase, domain 1"/>
    <property type="match status" value="1"/>
</dbReference>
<dbReference type="PANTHER" id="PTHR48228:SF5">
    <property type="entry name" value="ALPHA-METHYLACYL-COA RACEMASE"/>
    <property type="match status" value="1"/>
</dbReference>
<comment type="caution">
    <text evidence="2">The sequence shown here is derived from an EMBL/GenBank/DDBJ whole genome shotgun (WGS) entry which is preliminary data.</text>
</comment>
<dbReference type="PANTHER" id="PTHR48228">
    <property type="entry name" value="SUCCINYL-COA--D-CITRAMALATE COA-TRANSFERASE"/>
    <property type="match status" value="1"/>
</dbReference>
<dbReference type="EMBL" id="JBHUIR010000006">
    <property type="protein sequence ID" value="MFD2258547.1"/>
    <property type="molecule type" value="Genomic_DNA"/>
</dbReference>
<evidence type="ECO:0000313" key="2">
    <source>
        <dbReference type="EMBL" id="MFD2258547.1"/>
    </source>
</evidence>
<gene>
    <name evidence="2" type="ORF">ACFSMZ_02020</name>
</gene>
<dbReference type="InterPro" id="IPR023606">
    <property type="entry name" value="CoA-Trfase_III_dom_1_sf"/>
</dbReference>
<accession>A0ABW5DBU6</accession>
<dbReference type="InterPro" id="IPR050509">
    <property type="entry name" value="CoA-transferase_III"/>
</dbReference>
<feature type="region of interest" description="Disordered" evidence="1">
    <location>
        <begin position="332"/>
        <end position="357"/>
    </location>
</feature>
<keyword evidence="2" id="KW-0808">Transferase</keyword>
<dbReference type="GO" id="GO:0016740">
    <property type="term" value="F:transferase activity"/>
    <property type="evidence" value="ECO:0007669"/>
    <property type="project" value="UniProtKB-KW"/>
</dbReference>
<organism evidence="2 3">
    <name type="scientific">Chelativorans composti</name>
    <dbReference type="NCBI Taxonomy" id="768533"/>
    <lineage>
        <taxon>Bacteria</taxon>
        <taxon>Pseudomonadati</taxon>
        <taxon>Pseudomonadota</taxon>
        <taxon>Alphaproteobacteria</taxon>
        <taxon>Hyphomicrobiales</taxon>
        <taxon>Phyllobacteriaceae</taxon>
        <taxon>Chelativorans</taxon>
    </lineage>
</organism>
<evidence type="ECO:0000313" key="3">
    <source>
        <dbReference type="Proteomes" id="UP001597373"/>
    </source>
</evidence>
<keyword evidence="3" id="KW-1185">Reference proteome</keyword>
<dbReference type="Gene3D" id="3.30.1540.10">
    <property type="entry name" value="formyl-coa transferase, domain 3"/>
    <property type="match status" value="1"/>
</dbReference>
<reference evidence="3" key="1">
    <citation type="journal article" date="2019" name="Int. J. Syst. Evol. Microbiol.">
        <title>The Global Catalogue of Microorganisms (GCM) 10K type strain sequencing project: providing services to taxonomists for standard genome sequencing and annotation.</title>
        <authorList>
            <consortium name="The Broad Institute Genomics Platform"/>
            <consortium name="The Broad Institute Genome Sequencing Center for Infectious Disease"/>
            <person name="Wu L."/>
            <person name="Ma J."/>
        </authorList>
    </citation>
    <scope>NUCLEOTIDE SEQUENCE [LARGE SCALE GENOMIC DNA]</scope>
    <source>
        <strain evidence="3">KCTC 23707</strain>
    </source>
</reference>
<protein>
    <submittedName>
        <fullName evidence="2">CaiB/BaiF CoA transferase family protein</fullName>
    </submittedName>
</protein>
<name>A0ABW5DBU6_9HYPH</name>
<dbReference type="Pfam" id="PF02515">
    <property type="entry name" value="CoA_transf_3"/>
    <property type="match status" value="1"/>
</dbReference>
<dbReference type="RefSeq" id="WP_165277351.1">
    <property type="nucleotide sequence ID" value="NZ_BAABGS010000016.1"/>
</dbReference>
<evidence type="ECO:0000256" key="1">
    <source>
        <dbReference type="SAM" id="MobiDB-lite"/>
    </source>
</evidence>
<dbReference type="Proteomes" id="UP001597373">
    <property type="component" value="Unassembled WGS sequence"/>
</dbReference>